<comment type="subcellular location">
    <subcellularLocation>
        <location evidence="1">Cell membrane</location>
        <topology evidence="1">Multi-pass membrane protein</topology>
    </subcellularLocation>
</comment>
<comment type="caution">
    <text evidence="7">The sequence shown here is derived from an EMBL/GenBank/DDBJ whole genome shotgun (WGS) entry which is preliminary data.</text>
</comment>
<dbReference type="OrthoDB" id="9775950at2"/>
<feature type="transmembrane region" description="Helical" evidence="6">
    <location>
        <begin position="284"/>
        <end position="306"/>
    </location>
</feature>
<feature type="transmembrane region" description="Helical" evidence="6">
    <location>
        <begin position="474"/>
        <end position="494"/>
    </location>
</feature>
<gene>
    <name evidence="7" type="ORF">FC18_GL000171</name>
</gene>
<feature type="transmembrane region" description="Helical" evidence="6">
    <location>
        <begin position="415"/>
        <end position="434"/>
    </location>
</feature>
<keyword evidence="8" id="KW-1185">Reference proteome</keyword>
<dbReference type="CDD" id="cd13124">
    <property type="entry name" value="MATE_SpoVB_like"/>
    <property type="match status" value="1"/>
</dbReference>
<dbReference type="Proteomes" id="UP000051679">
    <property type="component" value="Unassembled WGS sequence"/>
</dbReference>
<evidence type="ECO:0000256" key="5">
    <source>
        <dbReference type="ARBA" id="ARBA00023136"/>
    </source>
</evidence>
<dbReference type="AlphaFoldDB" id="A0A0R1ZYJ6"/>
<evidence type="ECO:0000256" key="2">
    <source>
        <dbReference type="ARBA" id="ARBA00022475"/>
    </source>
</evidence>
<dbReference type="PATRIC" id="fig|1291052.5.peg.178"/>
<evidence type="ECO:0000256" key="6">
    <source>
        <dbReference type="SAM" id="Phobius"/>
    </source>
</evidence>
<dbReference type="EMBL" id="AYYO01000008">
    <property type="protein sequence ID" value="KRM56195.1"/>
    <property type="molecule type" value="Genomic_DNA"/>
</dbReference>
<feature type="transmembrane region" description="Helical" evidence="6">
    <location>
        <begin position="89"/>
        <end position="110"/>
    </location>
</feature>
<dbReference type="Pfam" id="PF01943">
    <property type="entry name" value="Polysacc_synt"/>
    <property type="match status" value="1"/>
</dbReference>
<accession>A0A0R1ZYJ6</accession>
<proteinExistence type="predicted"/>
<sequence length="526" mass="55338">MRQNHLQSLMRGAWILSLGALITKILSAVYRVPFQNLVGNTGFYVYQQVYPLYGLAVVLALSGGPVFISKLVAGARTPEQRANVTRQSLVMMLGVGGVIFAGLFLGAPAIARAMADAQLAPLIRTIAWLYLIVPFVAVARGYFQGNNNMVATATSQVVEQIIRVVIIIAAAVIGTALHWSVYVIGALALGGALVGGLAAAGMLVPQVHGALDGRMLPASTPEAGWRQFAARFFADGGALVLFSALMILLQLVDSFTITKGLQASGILPAAARNLKGIYDRGQPLVQLGLVVATALAQSLLPALTVAQRKQAHGFYNRTAVMMLHLAIASAVLATTGLIAIMPFANQFLFGDRAGTGALSVYVLSVALVAAINAVASLLQSQDQFKTTTAALVAGVLVKIMLTVRLTKMLGITGSAWATCIALFVTLVIVYRALAPAIRRAIWHNGFKAHLIGLAAAVLLTGWFVGGLIGTTSRMGALLGCAVVGIAALAVALFTGYKLKLLTVREVIMLPGGSKILHIIKRKTRKE</sequence>
<dbReference type="InterPro" id="IPR050833">
    <property type="entry name" value="Poly_Biosynth_Transport"/>
</dbReference>
<feature type="transmembrane region" description="Helical" evidence="6">
    <location>
        <begin position="122"/>
        <end position="143"/>
    </location>
</feature>
<evidence type="ECO:0000256" key="4">
    <source>
        <dbReference type="ARBA" id="ARBA00022989"/>
    </source>
</evidence>
<keyword evidence="5 6" id="KW-0472">Membrane</keyword>
<dbReference type="STRING" id="1291052.FC18_GL000171"/>
<dbReference type="InterPro" id="IPR024923">
    <property type="entry name" value="PG_synth_SpoVB"/>
</dbReference>
<feature type="transmembrane region" description="Helical" evidence="6">
    <location>
        <begin position="12"/>
        <end position="30"/>
    </location>
</feature>
<reference evidence="7 8" key="1">
    <citation type="journal article" date="2015" name="Genome Announc.">
        <title>Expanding the biotechnology potential of lactobacilli through comparative genomics of 213 strains and associated genera.</title>
        <authorList>
            <person name="Sun Z."/>
            <person name="Harris H.M."/>
            <person name="McCann A."/>
            <person name="Guo C."/>
            <person name="Argimon S."/>
            <person name="Zhang W."/>
            <person name="Yang X."/>
            <person name="Jeffery I.B."/>
            <person name="Cooney J.C."/>
            <person name="Kagawa T.F."/>
            <person name="Liu W."/>
            <person name="Song Y."/>
            <person name="Salvetti E."/>
            <person name="Wrobel A."/>
            <person name="Rasinkangas P."/>
            <person name="Parkhill J."/>
            <person name="Rea M.C."/>
            <person name="O'Sullivan O."/>
            <person name="Ritari J."/>
            <person name="Douillard F.P."/>
            <person name="Paul Ross R."/>
            <person name="Yang R."/>
            <person name="Briner A.E."/>
            <person name="Felis G.E."/>
            <person name="de Vos W.M."/>
            <person name="Barrangou R."/>
            <person name="Klaenhammer T.R."/>
            <person name="Caufield P.W."/>
            <person name="Cui Y."/>
            <person name="Zhang H."/>
            <person name="O'Toole P.W."/>
        </authorList>
    </citation>
    <scope>NUCLEOTIDE SEQUENCE [LARGE SCALE GENOMIC DNA]</scope>
    <source>
        <strain evidence="7 8">DSM 20505</strain>
    </source>
</reference>
<evidence type="ECO:0000256" key="1">
    <source>
        <dbReference type="ARBA" id="ARBA00004651"/>
    </source>
</evidence>
<name>A0A0R1ZYJ6_9LACO</name>
<protein>
    <submittedName>
        <fullName evidence="7">Polysaccharide transport membrane protein</fullName>
    </submittedName>
</protein>
<dbReference type="PANTHER" id="PTHR30250:SF29">
    <property type="entry name" value="POLYSACCHARIDE BIOSYNTHESIS PROTEIN C-TERMINAL DOMAIN-CONTAINING PROTEIN"/>
    <property type="match status" value="1"/>
</dbReference>
<feature type="transmembrane region" description="Helical" evidence="6">
    <location>
        <begin position="187"/>
        <end position="211"/>
    </location>
</feature>
<evidence type="ECO:0000256" key="3">
    <source>
        <dbReference type="ARBA" id="ARBA00022692"/>
    </source>
</evidence>
<feature type="transmembrane region" description="Helical" evidence="6">
    <location>
        <begin position="232"/>
        <end position="252"/>
    </location>
</feature>
<feature type="transmembrane region" description="Helical" evidence="6">
    <location>
        <begin position="318"/>
        <end position="344"/>
    </location>
</feature>
<feature type="transmembrane region" description="Helical" evidence="6">
    <location>
        <begin position="446"/>
        <end position="468"/>
    </location>
</feature>
<dbReference type="RefSeq" id="WP_056975364.1">
    <property type="nucleotide sequence ID" value="NZ_AYYO01000008.1"/>
</dbReference>
<dbReference type="PANTHER" id="PTHR30250">
    <property type="entry name" value="PST FAMILY PREDICTED COLANIC ACID TRANSPORTER"/>
    <property type="match status" value="1"/>
</dbReference>
<keyword evidence="2" id="KW-1003">Cell membrane</keyword>
<feature type="transmembrane region" description="Helical" evidence="6">
    <location>
        <begin position="164"/>
        <end position="181"/>
    </location>
</feature>
<keyword evidence="3 6" id="KW-0812">Transmembrane</keyword>
<keyword evidence="4 6" id="KW-1133">Transmembrane helix</keyword>
<dbReference type="InterPro" id="IPR002797">
    <property type="entry name" value="Polysacc_synth"/>
</dbReference>
<dbReference type="GO" id="GO:0005886">
    <property type="term" value="C:plasma membrane"/>
    <property type="evidence" value="ECO:0007669"/>
    <property type="project" value="UniProtKB-SubCell"/>
</dbReference>
<organism evidence="7 8">
    <name type="scientific">Lacticaseibacillus sharpeae JCM 1186 = DSM 20505</name>
    <dbReference type="NCBI Taxonomy" id="1291052"/>
    <lineage>
        <taxon>Bacteria</taxon>
        <taxon>Bacillati</taxon>
        <taxon>Bacillota</taxon>
        <taxon>Bacilli</taxon>
        <taxon>Lactobacillales</taxon>
        <taxon>Lactobacillaceae</taxon>
        <taxon>Lacticaseibacillus</taxon>
    </lineage>
</organism>
<evidence type="ECO:0000313" key="8">
    <source>
        <dbReference type="Proteomes" id="UP000051679"/>
    </source>
</evidence>
<feature type="transmembrane region" description="Helical" evidence="6">
    <location>
        <begin position="50"/>
        <end position="68"/>
    </location>
</feature>
<feature type="transmembrane region" description="Helical" evidence="6">
    <location>
        <begin position="356"/>
        <end position="378"/>
    </location>
</feature>
<evidence type="ECO:0000313" key="7">
    <source>
        <dbReference type="EMBL" id="KRM56195.1"/>
    </source>
</evidence>